<name>A0A835AW45_9POAL</name>
<evidence type="ECO:0000256" key="1">
    <source>
        <dbReference type="SAM" id="MobiDB-lite"/>
    </source>
</evidence>
<feature type="compositionally biased region" description="Low complexity" evidence="1">
    <location>
        <begin position="18"/>
        <end position="32"/>
    </location>
</feature>
<evidence type="ECO:0000313" key="3">
    <source>
        <dbReference type="Proteomes" id="UP000636709"/>
    </source>
</evidence>
<gene>
    <name evidence="2" type="ORF">HU200_051278</name>
</gene>
<sequence length="203" mass="21688">MGVDSPRRNAVFQHISKSESPSTTATPPVASTHHINRPTRHYLKSISSSAAAAAFQSIAIRLDPIPTPPSPPERDRPTGGAMPRGSGGDMKAFFRQQKAHAATKPTGGVSKKALAAAHRHQKAAAPALHVHASTDHGADASLQAEERERAAREFDMDMRYGPCLGITRAQRLRRATALGLATPPALLALLCTDDQPCLWEGRV</sequence>
<dbReference type="GO" id="GO:0006261">
    <property type="term" value="P:DNA-templated DNA replication"/>
    <property type="evidence" value="ECO:0007669"/>
    <property type="project" value="TreeGrafter"/>
</dbReference>
<comment type="caution">
    <text evidence="2">The sequence shown here is derived from an EMBL/GenBank/DDBJ whole genome shotgun (WGS) entry which is preliminary data.</text>
</comment>
<reference evidence="2" key="1">
    <citation type="submission" date="2020-07" db="EMBL/GenBank/DDBJ databases">
        <title>Genome sequence and genetic diversity analysis of an under-domesticated orphan crop, white fonio (Digitaria exilis).</title>
        <authorList>
            <person name="Bennetzen J.L."/>
            <person name="Chen S."/>
            <person name="Ma X."/>
            <person name="Wang X."/>
            <person name="Yssel A.E.J."/>
            <person name="Chaluvadi S.R."/>
            <person name="Johnson M."/>
            <person name="Gangashetty P."/>
            <person name="Hamidou F."/>
            <person name="Sanogo M.D."/>
            <person name="Zwaenepoel A."/>
            <person name="Wallace J."/>
            <person name="Van De Peer Y."/>
            <person name="Van Deynze A."/>
        </authorList>
    </citation>
    <scope>NUCLEOTIDE SEQUENCE</scope>
    <source>
        <tissue evidence="2">Leaves</tissue>
    </source>
</reference>
<proteinExistence type="predicted"/>
<dbReference type="PANTHER" id="PTHR14303">
    <property type="entry name" value="DNA POLYMERASE DELTA SUBUNIT 4"/>
    <property type="match status" value="1"/>
</dbReference>
<accession>A0A835AW45</accession>
<dbReference type="InterPro" id="IPR007218">
    <property type="entry name" value="DNA_pol_delta_4"/>
</dbReference>
<protein>
    <recommendedName>
        <fullName evidence="4">DNA polymerase delta subunit 4</fullName>
    </recommendedName>
</protein>
<evidence type="ECO:0008006" key="4">
    <source>
        <dbReference type="Google" id="ProtNLM"/>
    </source>
</evidence>
<dbReference type="EMBL" id="JACEFO010002268">
    <property type="protein sequence ID" value="KAF8670084.1"/>
    <property type="molecule type" value="Genomic_DNA"/>
</dbReference>
<dbReference type="GO" id="GO:0003887">
    <property type="term" value="F:DNA-directed DNA polymerase activity"/>
    <property type="evidence" value="ECO:0007669"/>
    <property type="project" value="TreeGrafter"/>
</dbReference>
<keyword evidence="3" id="KW-1185">Reference proteome</keyword>
<dbReference type="Proteomes" id="UP000636709">
    <property type="component" value="Unassembled WGS sequence"/>
</dbReference>
<evidence type="ECO:0000313" key="2">
    <source>
        <dbReference type="EMBL" id="KAF8670084.1"/>
    </source>
</evidence>
<dbReference type="GO" id="GO:0000731">
    <property type="term" value="P:DNA synthesis involved in DNA repair"/>
    <property type="evidence" value="ECO:0007669"/>
    <property type="project" value="InterPro"/>
</dbReference>
<dbReference type="OrthoDB" id="337486at2759"/>
<dbReference type="Pfam" id="PF04081">
    <property type="entry name" value="DNA_pol_delta_4"/>
    <property type="match status" value="1"/>
</dbReference>
<dbReference type="AlphaFoldDB" id="A0A835AW45"/>
<organism evidence="2 3">
    <name type="scientific">Digitaria exilis</name>
    <dbReference type="NCBI Taxonomy" id="1010633"/>
    <lineage>
        <taxon>Eukaryota</taxon>
        <taxon>Viridiplantae</taxon>
        <taxon>Streptophyta</taxon>
        <taxon>Embryophyta</taxon>
        <taxon>Tracheophyta</taxon>
        <taxon>Spermatophyta</taxon>
        <taxon>Magnoliopsida</taxon>
        <taxon>Liliopsida</taxon>
        <taxon>Poales</taxon>
        <taxon>Poaceae</taxon>
        <taxon>PACMAD clade</taxon>
        <taxon>Panicoideae</taxon>
        <taxon>Panicodae</taxon>
        <taxon>Paniceae</taxon>
        <taxon>Anthephorinae</taxon>
        <taxon>Digitaria</taxon>
    </lineage>
</organism>
<dbReference type="PANTHER" id="PTHR14303:SF2">
    <property type="entry name" value="OS08G0163300 PROTEIN"/>
    <property type="match status" value="1"/>
</dbReference>
<feature type="region of interest" description="Disordered" evidence="1">
    <location>
        <begin position="61"/>
        <end position="127"/>
    </location>
</feature>
<dbReference type="GO" id="GO:0043625">
    <property type="term" value="C:delta DNA polymerase complex"/>
    <property type="evidence" value="ECO:0007669"/>
    <property type="project" value="TreeGrafter"/>
</dbReference>
<feature type="region of interest" description="Disordered" evidence="1">
    <location>
        <begin position="13"/>
        <end position="35"/>
    </location>
</feature>